<evidence type="ECO:0000313" key="6">
    <source>
        <dbReference type="Proteomes" id="UP000503840"/>
    </source>
</evidence>
<evidence type="ECO:0008006" key="7">
    <source>
        <dbReference type="Google" id="ProtNLM"/>
    </source>
</evidence>
<dbReference type="Pfam" id="PF02481">
    <property type="entry name" value="DNA_processg_A"/>
    <property type="match status" value="1"/>
</dbReference>
<gene>
    <name evidence="5" type="ORF">DSM101010T_19880</name>
</gene>
<dbReference type="PANTHER" id="PTHR43022">
    <property type="entry name" value="PROTEIN SMF"/>
    <property type="match status" value="1"/>
</dbReference>
<dbReference type="InterPro" id="IPR036388">
    <property type="entry name" value="WH-like_DNA-bd_sf"/>
</dbReference>
<name>A0A7J0BIM6_9BACT</name>
<feature type="region of interest" description="Disordered" evidence="2">
    <location>
        <begin position="324"/>
        <end position="352"/>
    </location>
</feature>
<comment type="caution">
    <text evidence="5">The sequence shown here is derived from an EMBL/GenBank/DDBJ whole genome shotgun (WGS) entry which is preliminary data.</text>
</comment>
<comment type="similarity">
    <text evidence="1">Belongs to the DprA/Smf family.</text>
</comment>
<protein>
    <recommendedName>
        <fullName evidence="7">DNA protecting protein DprA</fullName>
    </recommendedName>
</protein>
<dbReference type="Pfam" id="PF17782">
    <property type="entry name" value="WHD_DprA"/>
    <property type="match status" value="1"/>
</dbReference>
<dbReference type="InterPro" id="IPR057666">
    <property type="entry name" value="DrpA_SLOG"/>
</dbReference>
<dbReference type="InterPro" id="IPR041614">
    <property type="entry name" value="DprA_WH"/>
</dbReference>
<organism evidence="5 6">
    <name type="scientific">Desulfovibrio subterraneus</name>
    <dbReference type="NCBI Taxonomy" id="2718620"/>
    <lineage>
        <taxon>Bacteria</taxon>
        <taxon>Pseudomonadati</taxon>
        <taxon>Thermodesulfobacteriota</taxon>
        <taxon>Desulfovibrionia</taxon>
        <taxon>Desulfovibrionales</taxon>
        <taxon>Desulfovibrionaceae</taxon>
        <taxon>Desulfovibrio</taxon>
    </lineage>
</organism>
<dbReference type="GO" id="GO:0009294">
    <property type="term" value="P:DNA-mediated transformation"/>
    <property type="evidence" value="ECO:0007669"/>
    <property type="project" value="InterPro"/>
</dbReference>
<evidence type="ECO:0000313" key="5">
    <source>
        <dbReference type="EMBL" id="GFM33623.1"/>
    </source>
</evidence>
<reference evidence="5 6" key="1">
    <citation type="submission" date="2020-05" db="EMBL/GenBank/DDBJ databases">
        <title>Draft genome sequence of Desulfovibrio sp. strain HN2T.</title>
        <authorList>
            <person name="Ueno A."/>
            <person name="Tamazawa S."/>
            <person name="Tamamura S."/>
            <person name="Murakami T."/>
            <person name="Kiyama T."/>
            <person name="Inomata H."/>
            <person name="Amano Y."/>
            <person name="Miyakawa K."/>
            <person name="Tamaki H."/>
            <person name="Naganuma T."/>
            <person name="Kaneko K."/>
        </authorList>
    </citation>
    <scope>NUCLEOTIDE SEQUENCE [LARGE SCALE GENOMIC DNA]</scope>
    <source>
        <strain evidence="5 6">HN2</strain>
    </source>
</reference>
<evidence type="ECO:0000256" key="2">
    <source>
        <dbReference type="SAM" id="MobiDB-lite"/>
    </source>
</evidence>
<keyword evidence="6" id="KW-1185">Reference proteome</keyword>
<dbReference type="SUPFAM" id="SSF102405">
    <property type="entry name" value="MCP/YpsA-like"/>
    <property type="match status" value="1"/>
</dbReference>
<proteinExistence type="inferred from homology"/>
<dbReference type="PANTHER" id="PTHR43022:SF1">
    <property type="entry name" value="PROTEIN SMF"/>
    <property type="match status" value="1"/>
</dbReference>
<evidence type="ECO:0000259" key="4">
    <source>
        <dbReference type="Pfam" id="PF17782"/>
    </source>
</evidence>
<dbReference type="NCBIfam" id="TIGR00732">
    <property type="entry name" value="dprA"/>
    <property type="match status" value="1"/>
</dbReference>
<dbReference type="Proteomes" id="UP000503840">
    <property type="component" value="Unassembled WGS sequence"/>
</dbReference>
<dbReference type="Gene3D" id="3.40.50.450">
    <property type="match status" value="1"/>
</dbReference>
<evidence type="ECO:0000256" key="1">
    <source>
        <dbReference type="ARBA" id="ARBA00006525"/>
    </source>
</evidence>
<dbReference type="InterPro" id="IPR003488">
    <property type="entry name" value="DprA"/>
</dbReference>
<dbReference type="RefSeq" id="WP_174405266.1">
    <property type="nucleotide sequence ID" value="NZ_BLVO01000013.1"/>
</dbReference>
<dbReference type="AlphaFoldDB" id="A0A7J0BIM6"/>
<sequence length="474" mass="51224">MQRTDVSAAFSLGGMNDAQRTEFWASLALRHTSRLGPRTWKKLLEVYPSPYSAVLDVANWVERAGVSARMVSEYRSERWRGPAREEWNAAGKAGWRILLWTDPRYPNRLKEITDPPIFLYYMGDAGLLANPGVGVVGSRLCSRDGIATTRDLCRRLSASGVTTVSGLARGIDSEAHKAALESWGSTIAVLGTGPDCIYPPENADLHARICDDGLVLSEFPPGTMPEARNFPMRNRIISGLSLGVLVVEAAKRSGSLITARHALDQGREVFAVPGRVQARTSSGCHDLIRQGAKAVFACDDVLVEIAPLIGINADEWKTPEEVAPRQRRVTPPSPAARTFTGRHAAEQDESGATVLQGRNAAAGRGAPKRTTAAGMGVGMGWSADDEDCEHMDAAVRSAGCHRVPADVASMSLTDDMTPDELELFKALSGRETMHIDDLCRALDWQASKASAVLLMLEVQGAVRQLPGMHYSAIV</sequence>
<dbReference type="EMBL" id="BLVO01000013">
    <property type="protein sequence ID" value="GFM33623.1"/>
    <property type="molecule type" value="Genomic_DNA"/>
</dbReference>
<feature type="domain" description="DprA winged helix" evidence="4">
    <location>
        <begin position="414"/>
        <end position="468"/>
    </location>
</feature>
<dbReference type="Gene3D" id="1.10.10.10">
    <property type="entry name" value="Winged helix-like DNA-binding domain superfamily/Winged helix DNA-binding domain"/>
    <property type="match status" value="1"/>
</dbReference>
<evidence type="ECO:0000259" key="3">
    <source>
        <dbReference type="Pfam" id="PF02481"/>
    </source>
</evidence>
<feature type="domain" description="Smf/DprA SLOG" evidence="3">
    <location>
        <begin position="97"/>
        <end position="304"/>
    </location>
</feature>
<accession>A0A7J0BIM6</accession>